<dbReference type="FunFam" id="3.40.605.10:FF:000007">
    <property type="entry name" value="NAD/NADP-dependent betaine aldehyde dehydrogenase"/>
    <property type="match status" value="1"/>
</dbReference>
<dbReference type="EMBL" id="JAUTAN010000001">
    <property type="protein sequence ID" value="MDQ1105130.1"/>
    <property type="molecule type" value="Genomic_DNA"/>
</dbReference>
<comment type="caution">
    <text evidence="6">The sequence shown here is derived from an EMBL/GenBank/DDBJ whole genome shotgun (WGS) entry which is preliminary data.</text>
</comment>
<name>A0AAJ1TZG1_9ACTN</name>
<dbReference type="PROSITE" id="PS00070">
    <property type="entry name" value="ALDEHYDE_DEHYDR_CYS"/>
    <property type="match status" value="1"/>
</dbReference>
<evidence type="ECO:0000256" key="2">
    <source>
        <dbReference type="ARBA" id="ARBA00023002"/>
    </source>
</evidence>
<dbReference type="Proteomes" id="UP001239215">
    <property type="component" value="Unassembled WGS sequence"/>
</dbReference>
<dbReference type="InterPro" id="IPR029510">
    <property type="entry name" value="Ald_DH_CS_GLU"/>
</dbReference>
<proteinExistence type="inferred from homology"/>
<dbReference type="PANTHER" id="PTHR11699">
    <property type="entry name" value="ALDEHYDE DEHYDROGENASE-RELATED"/>
    <property type="match status" value="1"/>
</dbReference>
<dbReference type="PROSITE" id="PS00687">
    <property type="entry name" value="ALDEHYDE_DEHYDR_GLU"/>
    <property type="match status" value="1"/>
</dbReference>
<dbReference type="Pfam" id="PF00171">
    <property type="entry name" value="Aldedh"/>
    <property type="match status" value="1"/>
</dbReference>
<evidence type="ECO:0000256" key="1">
    <source>
        <dbReference type="ARBA" id="ARBA00009986"/>
    </source>
</evidence>
<dbReference type="GO" id="GO:0004029">
    <property type="term" value="F:aldehyde dehydrogenase (NAD+) activity"/>
    <property type="evidence" value="ECO:0007669"/>
    <property type="project" value="UniProtKB-EC"/>
</dbReference>
<dbReference type="RefSeq" id="WP_307201066.1">
    <property type="nucleotide sequence ID" value="NZ_JAUTAN010000001.1"/>
</dbReference>
<dbReference type="Gene3D" id="3.40.309.10">
    <property type="entry name" value="Aldehyde Dehydrogenase, Chain A, domain 2"/>
    <property type="match status" value="1"/>
</dbReference>
<dbReference type="AlphaFoldDB" id="A0AAJ1TZG1"/>
<reference evidence="6" key="1">
    <citation type="submission" date="2023-07" db="EMBL/GenBank/DDBJ databases">
        <title>Functional and genomic diversity of the sorghum phyllosphere microbiome.</title>
        <authorList>
            <person name="Shade A."/>
        </authorList>
    </citation>
    <scope>NUCLEOTIDE SEQUENCE</scope>
    <source>
        <strain evidence="6">SORGH_AS_1067</strain>
    </source>
</reference>
<dbReference type="InterPro" id="IPR015590">
    <property type="entry name" value="Aldehyde_DH_dom"/>
</dbReference>
<feature type="active site" evidence="3">
    <location>
        <position position="256"/>
    </location>
</feature>
<dbReference type="InterPro" id="IPR016160">
    <property type="entry name" value="Ald_DH_CS_CYS"/>
</dbReference>
<dbReference type="Gene3D" id="3.40.605.10">
    <property type="entry name" value="Aldehyde Dehydrogenase, Chain A, domain 1"/>
    <property type="match status" value="1"/>
</dbReference>
<keyword evidence="2 4" id="KW-0560">Oxidoreductase</keyword>
<comment type="similarity">
    <text evidence="1 4">Belongs to the aldehyde dehydrogenase family.</text>
</comment>
<evidence type="ECO:0000256" key="3">
    <source>
        <dbReference type="PROSITE-ProRule" id="PRU10007"/>
    </source>
</evidence>
<dbReference type="InterPro" id="IPR016162">
    <property type="entry name" value="Ald_DH_N"/>
</dbReference>
<evidence type="ECO:0000259" key="5">
    <source>
        <dbReference type="Pfam" id="PF00171"/>
    </source>
</evidence>
<dbReference type="SUPFAM" id="SSF53720">
    <property type="entry name" value="ALDH-like"/>
    <property type="match status" value="1"/>
</dbReference>
<organism evidence="6 7">
    <name type="scientific">Nocardioides zeae</name>
    <dbReference type="NCBI Taxonomy" id="1457234"/>
    <lineage>
        <taxon>Bacteria</taxon>
        <taxon>Bacillati</taxon>
        <taxon>Actinomycetota</taxon>
        <taxon>Actinomycetes</taxon>
        <taxon>Propionibacteriales</taxon>
        <taxon>Nocardioidaceae</taxon>
        <taxon>Nocardioides</taxon>
    </lineage>
</organism>
<protein>
    <submittedName>
        <fullName evidence="6">Aldehyde dehydrogenase (NAD+)</fullName>
        <ecNumber evidence="6">1.2.1.3</ecNumber>
    </submittedName>
</protein>
<dbReference type="InterPro" id="IPR016161">
    <property type="entry name" value="Ald_DH/histidinol_DH"/>
</dbReference>
<evidence type="ECO:0000313" key="7">
    <source>
        <dbReference type="Proteomes" id="UP001239215"/>
    </source>
</evidence>
<feature type="domain" description="Aldehyde dehydrogenase" evidence="5">
    <location>
        <begin position="27"/>
        <end position="489"/>
    </location>
</feature>
<dbReference type="EC" id="1.2.1.3" evidence="6"/>
<sequence length="494" mass="52731">MTQTIETPSGDHLMLIGGERVAAAAGEWIDVTSPGRRGLSLGRTPRAREEDADRAVRAARAAFPAWRATHFKDRQLALLKAADALEAAAEELAQLTAIDTGNALRPQARPESQTLVALFRYFGGVAGEFKGVTLPAGDDQLQYTRREPLGVVAGILPWNSPLMIAAMKVPAALAAGNTIVLKAAEDAPLTIIRMAELVAPYLPDGVLNVLTGYGAEVGEALVQHRGVDKVSFTGSSRVGHHVASAAGERLAHVSLELGGKSPNIVFPDAVAGDRLAATATGVLTAMRFTRQGQSCTAGSRLFVHRDVYDAFLAELVSQVDRLVVGDPLDEATDMGAIINQKQFDQIKSYIADGRAQAGVEVPLDRSEQVPDGLDGFYQGPTIFSAVSNDWRIAQEEIFGPVLVAIPWSDRDEVVRMANDSHYGLAAYVWSQDLTAALDTAHRIESGWVQVNQGGGQMVGQSYGGYKSSGIGREFSIEGAMESFTQIKQVNVKLG</sequence>
<dbReference type="InterPro" id="IPR016163">
    <property type="entry name" value="Ald_DH_C"/>
</dbReference>
<gene>
    <name evidence="6" type="ORF">QE405_002414</name>
</gene>
<evidence type="ECO:0000256" key="4">
    <source>
        <dbReference type="RuleBase" id="RU003345"/>
    </source>
</evidence>
<evidence type="ECO:0000313" key="6">
    <source>
        <dbReference type="EMBL" id="MDQ1105130.1"/>
    </source>
</evidence>
<accession>A0AAJ1TZG1</accession>